<dbReference type="Proteomes" id="UP000662818">
    <property type="component" value="Chromosome"/>
</dbReference>
<protein>
    <recommendedName>
        <fullName evidence="4">DUF3592 domain-containing protein</fullName>
    </recommendedName>
</protein>
<feature type="transmembrane region" description="Helical" evidence="1">
    <location>
        <begin position="15"/>
        <end position="40"/>
    </location>
</feature>
<evidence type="ECO:0000313" key="2">
    <source>
        <dbReference type="EMBL" id="QSR26973.1"/>
    </source>
</evidence>
<reference evidence="2 3" key="1">
    <citation type="submission" date="2017-06" db="EMBL/GenBank/DDBJ databases">
        <title>Complete Genome Sequence of the Soil Carbazole-Degrading Bacterium Nocardioides aromaticivorans IC177.</title>
        <authorList>
            <person name="Vejarano F."/>
            <person name="Suzuki-Minakuchi C."/>
            <person name="Ohtsubo Y."/>
            <person name="Tsuda M."/>
            <person name="Okada K."/>
            <person name="Nojiri H."/>
        </authorList>
    </citation>
    <scope>NUCLEOTIDE SEQUENCE [LARGE SCALE GENOMIC DNA]</scope>
    <source>
        <strain evidence="2 3">IC177</strain>
    </source>
</reference>
<evidence type="ECO:0000313" key="3">
    <source>
        <dbReference type="Proteomes" id="UP000662818"/>
    </source>
</evidence>
<keyword evidence="1" id="KW-0812">Transmembrane</keyword>
<keyword evidence="1" id="KW-0472">Membrane</keyword>
<sequence length="144" mass="15686">MAEPQRPPESLPMRVVVNLVVAAIMLVPFVLVGAGAWLILQRQTGERVEAEVIGCDLDVGYKTSSQHCTARWTVDGVEHTGPIQGSGDQEVGRTVDATLRDGELYSRSLTLPLVLLGLGLPLLVLPFTWVRRRLRGARTTPAHP</sequence>
<dbReference type="RefSeq" id="WP_207006090.1">
    <property type="nucleotide sequence ID" value="NZ_CP022295.1"/>
</dbReference>
<keyword evidence="1" id="KW-1133">Transmembrane helix</keyword>
<keyword evidence="3" id="KW-1185">Reference proteome</keyword>
<organism evidence="2 3">
    <name type="scientific">Nocardioides aromaticivorans</name>
    <dbReference type="NCBI Taxonomy" id="200618"/>
    <lineage>
        <taxon>Bacteria</taxon>
        <taxon>Bacillati</taxon>
        <taxon>Actinomycetota</taxon>
        <taxon>Actinomycetes</taxon>
        <taxon>Propionibacteriales</taxon>
        <taxon>Nocardioidaceae</taxon>
        <taxon>Nocardioides</taxon>
    </lineage>
</organism>
<feature type="transmembrane region" description="Helical" evidence="1">
    <location>
        <begin position="109"/>
        <end position="130"/>
    </location>
</feature>
<gene>
    <name evidence="2" type="ORF">CFH99_15185</name>
</gene>
<accession>A0ABX7PLZ4</accession>
<evidence type="ECO:0000256" key="1">
    <source>
        <dbReference type="SAM" id="Phobius"/>
    </source>
</evidence>
<dbReference type="EMBL" id="CP022295">
    <property type="protein sequence ID" value="QSR26973.1"/>
    <property type="molecule type" value="Genomic_DNA"/>
</dbReference>
<evidence type="ECO:0008006" key="4">
    <source>
        <dbReference type="Google" id="ProtNLM"/>
    </source>
</evidence>
<proteinExistence type="predicted"/>
<name>A0ABX7PLZ4_9ACTN</name>